<comment type="caution">
    <text evidence="3">The sequence shown here is derived from an EMBL/GenBank/DDBJ whole genome shotgun (WGS) entry which is preliminary data.</text>
</comment>
<dbReference type="PANTHER" id="PTHR35010:SF2">
    <property type="entry name" value="BLL4672 PROTEIN"/>
    <property type="match status" value="1"/>
</dbReference>
<dbReference type="AlphaFoldDB" id="A0A9D2C9K3"/>
<sequence length="182" mass="20458">VSTASSITARRSRSRRRTTLASNQPSQRSLDREAGRNETQGDSERNCAFQFFTDADWRDRYVDDEVVASRMVAQLRAVVGSAADSGAAQTVETLQRRSEEFSGLWDRHDVMRQHLETKRLHSPLVGMLQLNFVTSDVAETGHRLTVMTPKDETTALRLAKMAELIADIPTDDPSISREHENV</sequence>
<evidence type="ECO:0000313" key="3">
    <source>
        <dbReference type="EMBL" id="HIY66362.1"/>
    </source>
</evidence>
<evidence type="ECO:0000313" key="4">
    <source>
        <dbReference type="Proteomes" id="UP000824005"/>
    </source>
</evidence>
<feature type="region of interest" description="Disordered" evidence="1">
    <location>
        <begin position="1"/>
        <end position="42"/>
    </location>
</feature>
<dbReference type="InterPro" id="IPR041413">
    <property type="entry name" value="MLTR_LBD"/>
</dbReference>
<reference evidence="3" key="2">
    <citation type="submission" date="2021-04" db="EMBL/GenBank/DDBJ databases">
        <authorList>
            <person name="Gilroy R."/>
        </authorList>
    </citation>
    <scope>NUCLEOTIDE SEQUENCE</scope>
    <source>
        <strain evidence="3">ChiGjej1B1-98</strain>
    </source>
</reference>
<dbReference type="PANTHER" id="PTHR35010">
    <property type="entry name" value="BLL4672 PROTEIN-RELATED"/>
    <property type="match status" value="1"/>
</dbReference>
<accession>A0A9D2C9K3</accession>
<dbReference type="Pfam" id="PF17765">
    <property type="entry name" value="MLTR_LBD"/>
    <property type="match status" value="1"/>
</dbReference>
<name>A0A9D2C9K3_9MICO</name>
<dbReference type="Proteomes" id="UP000824005">
    <property type="component" value="Unassembled WGS sequence"/>
</dbReference>
<gene>
    <name evidence="3" type="ORF">H9830_08825</name>
</gene>
<evidence type="ECO:0000259" key="2">
    <source>
        <dbReference type="Pfam" id="PF17765"/>
    </source>
</evidence>
<organism evidence="3 4">
    <name type="scientific">Candidatus Agrococcus pullicola</name>
    <dbReference type="NCBI Taxonomy" id="2838429"/>
    <lineage>
        <taxon>Bacteria</taxon>
        <taxon>Bacillati</taxon>
        <taxon>Actinomycetota</taxon>
        <taxon>Actinomycetes</taxon>
        <taxon>Micrococcales</taxon>
        <taxon>Microbacteriaceae</taxon>
        <taxon>Agrococcus</taxon>
    </lineage>
</organism>
<feature type="domain" description="MmyB-like transcription regulator ligand binding" evidence="2">
    <location>
        <begin position="14"/>
        <end position="159"/>
    </location>
</feature>
<reference evidence="3" key="1">
    <citation type="journal article" date="2021" name="PeerJ">
        <title>Extensive microbial diversity within the chicken gut microbiome revealed by metagenomics and culture.</title>
        <authorList>
            <person name="Gilroy R."/>
            <person name="Ravi A."/>
            <person name="Getino M."/>
            <person name="Pursley I."/>
            <person name="Horton D.L."/>
            <person name="Alikhan N.F."/>
            <person name="Baker D."/>
            <person name="Gharbi K."/>
            <person name="Hall N."/>
            <person name="Watson M."/>
            <person name="Adriaenssens E.M."/>
            <person name="Foster-Nyarko E."/>
            <person name="Jarju S."/>
            <person name="Secka A."/>
            <person name="Antonio M."/>
            <person name="Oren A."/>
            <person name="Chaudhuri R.R."/>
            <person name="La Ragione R."/>
            <person name="Hildebrand F."/>
            <person name="Pallen M.J."/>
        </authorList>
    </citation>
    <scope>NUCLEOTIDE SEQUENCE</scope>
    <source>
        <strain evidence="3">ChiGjej1B1-98</strain>
    </source>
</reference>
<dbReference type="EMBL" id="DXDC01000268">
    <property type="protein sequence ID" value="HIY66362.1"/>
    <property type="molecule type" value="Genomic_DNA"/>
</dbReference>
<evidence type="ECO:0000256" key="1">
    <source>
        <dbReference type="SAM" id="MobiDB-lite"/>
    </source>
</evidence>
<protein>
    <recommendedName>
        <fullName evidence="2">MmyB-like transcription regulator ligand binding domain-containing protein</fullName>
    </recommendedName>
</protein>
<proteinExistence type="predicted"/>
<dbReference type="Gene3D" id="3.30.450.180">
    <property type="match status" value="1"/>
</dbReference>
<feature type="non-terminal residue" evidence="3">
    <location>
        <position position="1"/>
    </location>
</feature>